<organism evidence="1 2">
    <name type="scientific">Burkholderia phage vB_BpP_HN02</name>
    <dbReference type="NCBI Taxonomy" id="3116925"/>
    <lineage>
        <taxon>Viruses</taxon>
        <taxon>Duplodnaviria</taxon>
        <taxon>Heunggongvirae</taxon>
        <taxon>Uroviricota</taxon>
        <taxon>Caudoviricetes</taxon>
        <taxon>Schitoviridae</taxon>
    </lineage>
</organism>
<sequence>MSIEEQLKLAEEEIAAYEEDLQYLDGEDISDE</sequence>
<protein>
    <submittedName>
        <fullName evidence="1">Uncharacterized protein</fullName>
    </submittedName>
</protein>
<evidence type="ECO:0000313" key="2">
    <source>
        <dbReference type="Proteomes" id="UP001432380"/>
    </source>
</evidence>
<accession>A0AAX4JI07</accession>
<evidence type="ECO:0000313" key="1">
    <source>
        <dbReference type="EMBL" id="WVK89922.1"/>
    </source>
</evidence>
<dbReference type="EMBL" id="PP079243">
    <property type="protein sequence ID" value="WVK89922.1"/>
    <property type="molecule type" value="Genomic_DNA"/>
</dbReference>
<reference evidence="1" key="1">
    <citation type="submission" date="2024-01" db="EMBL/GenBank/DDBJ databases">
        <authorList>
            <person name="Zhu Q."/>
        </authorList>
    </citation>
    <scope>NUCLEOTIDE SEQUENCE</scope>
</reference>
<proteinExistence type="predicted"/>
<name>A0AAX4JI07_9CAUD</name>
<dbReference type="Proteomes" id="UP001432380">
    <property type="component" value="Segment"/>
</dbReference>